<dbReference type="eggNOG" id="KOG4177">
    <property type="taxonomic scope" value="Eukaryota"/>
</dbReference>
<feature type="chain" id="PRO_5044241845" evidence="4">
    <location>
        <begin position="19"/>
        <end position="578"/>
    </location>
</feature>
<dbReference type="PRINTS" id="PR01415">
    <property type="entry name" value="ANKYRIN"/>
</dbReference>
<reference evidence="5" key="2">
    <citation type="submission" date="2024-10" db="UniProtKB">
        <authorList>
            <consortium name="EnsemblProtists"/>
        </authorList>
    </citation>
    <scope>IDENTIFICATION</scope>
</reference>
<dbReference type="PROSITE" id="PS50297">
    <property type="entry name" value="ANK_REP_REGION"/>
    <property type="match status" value="4"/>
</dbReference>
<dbReference type="InterPro" id="IPR036770">
    <property type="entry name" value="Ankyrin_rpt-contain_sf"/>
</dbReference>
<dbReference type="Pfam" id="PF12796">
    <property type="entry name" value="Ank_2"/>
    <property type="match status" value="3"/>
</dbReference>
<feature type="repeat" description="ANK" evidence="3">
    <location>
        <begin position="309"/>
        <end position="341"/>
    </location>
</feature>
<dbReference type="HOGENOM" id="CLU_472100_0_0_1"/>
<feature type="repeat" description="ANK" evidence="3">
    <location>
        <begin position="448"/>
        <end position="480"/>
    </location>
</feature>
<evidence type="ECO:0000313" key="5">
    <source>
        <dbReference type="EnsemblProtists" id="EOD20541"/>
    </source>
</evidence>
<evidence type="ECO:0000256" key="3">
    <source>
        <dbReference type="PROSITE-ProRule" id="PRU00023"/>
    </source>
</evidence>
<protein>
    <submittedName>
        <fullName evidence="5">Uncharacterized protein</fullName>
    </submittedName>
</protein>
<dbReference type="Pfam" id="PF00023">
    <property type="entry name" value="Ank"/>
    <property type="match status" value="1"/>
</dbReference>
<dbReference type="InterPro" id="IPR002110">
    <property type="entry name" value="Ankyrin_rpt"/>
</dbReference>
<keyword evidence="1" id="KW-0677">Repeat</keyword>
<name>A0A0D3JAK6_EMIH1</name>
<keyword evidence="4" id="KW-0732">Signal</keyword>
<dbReference type="SMART" id="SM00248">
    <property type="entry name" value="ANK"/>
    <property type="match status" value="9"/>
</dbReference>
<dbReference type="Gene3D" id="1.25.40.20">
    <property type="entry name" value="Ankyrin repeat-containing domain"/>
    <property type="match status" value="4"/>
</dbReference>
<keyword evidence="6" id="KW-1185">Reference proteome</keyword>
<dbReference type="OMA" id="FRCASHY"/>
<dbReference type="PANTHER" id="PTHR24198:SF194">
    <property type="entry name" value="INVERSIN-A"/>
    <property type="match status" value="1"/>
</dbReference>
<evidence type="ECO:0000256" key="4">
    <source>
        <dbReference type="SAM" id="SignalP"/>
    </source>
</evidence>
<sequence>MLKPVVLLVTLLALDVFAKKKKKRRRGGMDALAAFTTAAKPPSRTGVSVSLGGSGELELKLPPASKQVSIADPASLMKHVAGAWDSVVAPHQAGLTDPKAGPMSGGALAPEEAWHHYTAGQQGVIDSARFLVAFNVVPSLQRGGGGELHAAAARGLAVHAATGEGMTALMAAAATGQAKVLEASGNNGASALHIAASLGQMQAVQALLASGSTEVDYPHHFARTTALHFAAEMGHAGVSPGDTTPLYLAAQRGWTRAAEELLTRGALQLNSMEGTTPLITALQYKHPHIAARLLAADPPPDLTARVPVDGASALFVASGEGYTDLVREMLRLGAPPDLPNKHGATPLSHAALRGHLPVLRLLLSAGARADGAAEGASAALAPLHAAVSREGRLRGRGLAEAVAALLAAGAHADALALGGASERGEVAAVRLLLAAAEPGIANQPGGRSGATALMKGSVAGSAEVVAALLDGGASVNATAGAAMSGATALYLAAQYGHAHICRLLLQRGAWATLLLQRGAWVDAPIAELHVTPLFVAAERGAVDALEAALLEGGAAVDAPNWNGVTPLGIAALRGHEYY</sequence>
<dbReference type="PROSITE" id="PS50088">
    <property type="entry name" value="ANK_REPEAT"/>
    <property type="match status" value="5"/>
</dbReference>
<reference evidence="6" key="1">
    <citation type="journal article" date="2013" name="Nature">
        <title>Pan genome of the phytoplankton Emiliania underpins its global distribution.</title>
        <authorList>
            <person name="Read B.A."/>
            <person name="Kegel J."/>
            <person name="Klute M.J."/>
            <person name="Kuo A."/>
            <person name="Lefebvre S.C."/>
            <person name="Maumus F."/>
            <person name="Mayer C."/>
            <person name="Miller J."/>
            <person name="Monier A."/>
            <person name="Salamov A."/>
            <person name="Young J."/>
            <person name="Aguilar M."/>
            <person name="Claverie J.M."/>
            <person name="Frickenhaus S."/>
            <person name="Gonzalez K."/>
            <person name="Herman E.K."/>
            <person name="Lin Y.C."/>
            <person name="Napier J."/>
            <person name="Ogata H."/>
            <person name="Sarno A.F."/>
            <person name="Shmutz J."/>
            <person name="Schroeder D."/>
            <person name="de Vargas C."/>
            <person name="Verret F."/>
            <person name="von Dassow P."/>
            <person name="Valentin K."/>
            <person name="Van de Peer Y."/>
            <person name="Wheeler G."/>
            <person name="Dacks J.B."/>
            <person name="Delwiche C.F."/>
            <person name="Dyhrman S.T."/>
            <person name="Glockner G."/>
            <person name="John U."/>
            <person name="Richards T."/>
            <person name="Worden A.Z."/>
            <person name="Zhang X."/>
            <person name="Grigoriev I.V."/>
            <person name="Allen A.E."/>
            <person name="Bidle K."/>
            <person name="Borodovsky M."/>
            <person name="Bowler C."/>
            <person name="Brownlee C."/>
            <person name="Cock J.M."/>
            <person name="Elias M."/>
            <person name="Gladyshev V.N."/>
            <person name="Groth M."/>
            <person name="Guda C."/>
            <person name="Hadaegh A."/>
            <person name="Iglesias-Rodriguez M.D."/>
            <person name="Jenkins J."/>
            <person name="Jones B.M."/>
            <person name="Lawson T."/>
            <person name="Leese F."/>
            <person name="Lindquist E."/>
            <person name="Lobanov A."/>
            <person name="Lomsadze A."/>
            <person name="Malik S.B."/>
            <person name="Marsh M.E."/>
            <person name="Mackinder L."/>
            <person name="Mock T."/>
            <person name="Mueller-Roeber B."/>
            <person name="Pagarete A."/>
            <person name="Parker M."/>
            <person name="Probert I."/>
            <person name="Quesneville H."/>
            <person name="Raines C."/>
            <person name="Rensing S.A."/>
            <person name="Riano-Pachon D.M."/>
            <person name="Richier S."/>
            <person name="Rokitta S."/>
            <person name="Shiraiwa Y."/>
            <person name="Soanes D.M."/>
            <person name="van der Giezen M."/>
            <person name="Wahlund T.M."/>
            <person name="Williams B."/>
            <person name="Wilson W."/>
            <person name="Wolfe G."/>
            <person name="Wurch L.L."/>
        </authorList>
    </citation>
    <scope>NUCLEOTIDE SEQUENCE</scope>
</reference>
<evidence type="ECO:0000313" key="6">
    <source>
        <dbReference type="Proteomes" id="UP000013827"/>
    </source>
</evidence>
<dbReference type="STRING" id="2903.R1EC32"/>
<dbReference type="SUPFAM" id="SSF48403">
    <property type="entry name" value="Ankyrin repeat"/>
    <property type="match status" value="2"/>
</dbReference>
<feature type="repeat" description="ANK" evidence="3">
    <location>
        <begin position="187"/>
        <end position="212"/>
    </location>
</feature>
<accession>A0A0D3JAK6</accession>
<dbReference type="GeneID" id="17266088"/>
<dbReference type="AlphaFoldDB" id="A0A0D3JAK6"/>
<keyword evidence="2 3" id="KW-0040">ANK repeat</keyword>
<feature type="repeat" description="ANK" evidence="3">
    <location>
        <begin position="342"/>
        <end position="374"/>
    </location>
</feature>
<dbReference type="RefSeq" id="XP_005772970.1">
    <property type="nucleotide sequence ID" value="XM_005772913.1"/>
</dbReference>
<dbReference type="EnsemblProtists" id="EOD20541">
    <property type="protein sequence ID" value="EOD20541"/>
    <property type="gene ID" value="EMIHUDRAFT_463893"/>
</dbReference>
<dbReference type="PANTHER" id="PTHR24198">
    <property type="entry name" value="ANKYRIN REPEAT AND PROTEIN KINASE DOMAIN-CONTAINING PROTEIN"/>
    <property type="match status" value="1"/>
</dbReference>
<evidence type="ECO:0000256" key="1">
    <source>
        <dbReference type="ARBA" id="ARBA00022737"/>
    </source>
</evidence>
<dbReference type="KEGG" id="ehx:EMIHUDRAFT_463893"/>
<evidence type="ECO:0000256" key="2">
    <source>
        <dbReference type="ARBA" id="ARBA00023043"/>
    </source>
</evidence>
<dbReference type="Proteomes" id="UP000013827">
    <property type="component" value="Unassembled WGS sequence"/>
</dbReference>
<feature type="repeat" description="ANK" evidence="3">
    <location>
        <begin position="484"/>
        <end position="509"/>
    </location>
</feature>
<proteinExistence type="predicted"/>
<organism evidence="5 6">
    <name type="scientific">Emiliania huxleyi (strain CCMP1516)</name>
    <dbReference type="NCBI Taxonomy" id="280463"/>
    <lineage>
        <taxon>Eukaryota</taxon>
        <taxon>Haptista</taxon>
        <taxon>Haptophyta</taxon>
        <taxon>Prymnesiophyceae</taxon>
        <taxon>Isochrysidales</taxon>
        <taxon>Noelaerhabdaceae</taxon>
        <taxon>Emiliania</taxon>
    </lineage>
</organism>
<dbReference type="PaxDb" id="2903-EOD20541"/>
<feature type="signal peptide" evidence="4">
    <location>
        <begin position="1"/>
        <end position="18"/>
    </location>
</feature>